<accession>A0ABV0PT98</accession>
<dbReference type="InterPro" id="IPR036676">
    <property type="entry name" value="PurM-like_C_sf"/>
</dbReference>
<keyword evidence="9" id="KW-1185">Reference proteome</keyword>
<evidence type="ECO:0000256" key="3">
    <source>
        <dbReference type="ARBA" id="ARBA00022598"/>
    </source>
</evidence>
<dbReference type="Pfam" id="PF00551">
    <property type="entry name" value="Formyl_trans_N"/>
    <property type="match status" value="1"/>
</dbReference>
<name>A0ABV0PT98_9TELE</name>
<sequence>MPGVYASGEYDLAGFCVGAAERGSLLPRLEDVAEGDLLIGVASSGVHSNGFSLVRKVLERAKLREVLLTPTKIYSRLLLPILRSGAIKAYAHITGGGLLENIPRVLPQQLAVELDASRWSIPAVFSWLHKEGCLSDEEMTRTFNCGLGAVLVVAPPDAQRVLRQLQVHDEAWIVGSLAHKQPGPDRAGQMLVQLSRDCGCHLQQTWCSGSQEGISGWDPNTGTSDKNLQLQSCSIFTAMYWLDVICALTLAPNQVVDHKLYGSPAEFDGTIDRVLEEFGVELVCLAGFMRILTGTFVKKWTGIKMLFYVQLKPDIYTHCFS</sequence>
<evidence type="ECO:0000259" key="7">
    <source>
        <dbReference type="Pfam" id="PF02769"/>
    </source>
</evidence>
<dbReference type="InterPro" id="IPR010918">
    <property type="entry name" value="PurM-like_C_dom"/>
</dbReference>
<evidence type="ECO:0000259" key="6">
    <source>
        <dbReference type="Pfam" id="PF00551"/>
    </source>
</evidence>
<keyword evidence="3" id="KW-0436">Ligase</keyword>
<evidence type="ECO:0000256" key="4">
    <source>
        <dbReference type="ARBA" id="ARBA00022741"/>
    </source>
</evidence>
<dbReference type="PANTHER" id="PTHR10520">
    <property type="entry name" value="TRIFUNCTIONAL PURINE BIOSYNTHETIC PROTEIN ADENOSINE-3-RELATED"/>
    <property type="match status" value="1"/>
</dbReference>
<dbReference type="SUPFAM" id="SSF53328">
    <property type="entry name" value="Formyltransferase"/>
    <property type="match status" value="1"/>
</dbReference>
<keyword evidence="5" id="KW-0067">ATP-binding</keyword>
<dbReference type="Gene3D" id="3.90.650.10">
    <property type="entry name" value="PurM-like C-terminal domain"/>
    <property type="match status" value="1"/>
</dbReference>
<gene>
    <name evidence="8" type="ORF">GOODEAATRI_031721</name>
</gene>
<evidence type="ECO:0000313" key="9">
    <source>
        <dbReference type="Proteomes" id="UP001476798"/>
    </source>
</evidence>
<evidence type="ECO:0000256" key="1">
    <source>
        <dbReference type="ARBA" id="ARBA00004686"/>
    </source>
</evidence>
<dbReference type="PANTHER" id="PTHR10520:SF12">
    <property type="entry name" value="TRIFUNCTIONAL PURINE BIOSYNTHETIC PROTEIN ADENOSINE-3"/>
    <property type="match status" value="1"/>
</dbReference>
<feature type="domain" description="Formyl transferase N-terminal" evidence="6">
    <location>
        <begin position="252"/>
        <end position="302"/>
    </location>
</feature>
<dbReference type="InterPro" id="IPR004733">
    <property type="entry name" value="PurM_cligase"/>
</dbReference>
<dbReference type="EC" id="6.3.3.1" evidence="2"/>
<evidence type="ECO:0000256" key="2">
    <source>
        <dbReference type="ARBA" id="ARBA00013047"/>
    </source>
</evidence>
<comment type="caution">
    <text evidence="8">The sequence shown here is derived from an EMBL/GenBank/DDBJ whole genome shotgun (WGS) entry which is preliminary data.</text>
</comment>
<dbReference type="EMBL" id="JAHRIO010085501">
    <property type="protein sequence ID" value="MEQ2186740.1"/>
    <property type="molecule type" value="Genomic_DNA"/>
</dbReference>
<dbReference type="Proteomes" id="UP001476798">
    <property type="component" value="Unassembled WGS sequence"/>
</dbReference>
<evidence type="ECO:0000256" key="5">
    <source>
        <dbReference type="ARBA" id="ARBA00022840"/>
    </source>
</evidence>
<dbReference type="Pfam" id="PF02769">
    <property type="entry name" value="AIRS_C"/>
    <property type="match status" value="1"/>
</dbReference>
<proteinExistence type="predicted"/>
<dbReference type="Gene3D" id="3.40.50.170">
    <property type="entry name" value="Formyl transferase, N-terminal domain"/>
    <property type="match status" value="1"/>
</dbReference>
<organism evidence="8 9">
    <name type="scientific">Goodea atripinnis</name>
    <dbReference type="NCBI Taxonomy" id="208336"/>
    <lineage>
        <taxon>Eukaryota</taxon>
        <taxon>Metazoa</taxon>
        <taxon>Chordata</taxon>
        <taxon>Craniata</taxon>
        <taxon>Vertebrata</taxon>
        <taxon>Euteleostomi</taxon>
        <taxon>Actinopterygii</taxon>
        <taxon>Neopterygii</taxon>
        <taxon>Teleostei</taxon>
        <taxon>Neoteleostei</taxon>
        <taxon>Acanthomorphata</taxon>
        <taxon>Ovalentaria</taxon>
        <taxon>Atherinomorphae</taxon>
        <taxon>Cyprinodontiformes</taxon>
        <taxon>Goodeidae</taxon>
        <taxon>Goodea</taxon>
    </lineage>
</organism>
<comment type="pathway">
    <text evidence="1">Purine metabolism; IMP biosynthesis via de novo pathway; 5-amino-1-(5-phospho-D-ribosyl)imidazole from N(2)-formyl-N(1)-(5-phospho-D-ribosyl)glycinamide: step 2/2.</text>
</comment>
<dbReference type="InterPro" id="IPR002376">
    <property type="entry name" value="Formyl_transf_N"/>
</dbReference>
<dbReference type="CDD" id="cd02196">
    <property type="entry name" value="PurM"/>
    <property type="match status" value="1"/>
</dbReference>
<feature type="domain" description="PurM-like C-terminal" evidence="7">
    <location>
        <begin position="34"/>
        <end position="178"/>
    </location>
</feature>
<reference evidence="8 9" key="1">
    <citation type="submission" date="2021-06" db="EMBL/GenBank/DDBJ databases">
        <authorList>
            <person name="Palmer J.M."/>
        </authorList>
    </citation>
    <scope>NUCLEOTIDE SEQUENCE [LARGE SCALE GENOMIC DNA]</scope>
    <source>
        <strain evidence="8 9">GA_2019</strain>
        <tissue evidence="8">Muscle</tissue>
    </source>
</reference>
<dbReference type="InterPro" id="IPR036477">
    <property type="entry name" value="Formyl_transf_N_sf"/>
</dbReference>
<protein>
    <recommendedName>
        <fullName evidence="2">phosphoribosylformylglycinamidine cyclo-ligase</fullName>
        <ecNumber evidence="2">6.3.3.1</ecNumber>
    </recommendedName>
</protein>
<keyword evidence="4" id="KW-0547">Nucleotide-binding</keyword>
<evidence type="ECO:0000313" key="8">
    <source>
        <dbReference type="EMBL" id="MEQ2186740.1"/>
    </source>
</evidence>
<dbReference type="SUPFAM" id="SSF56042">
    <property type="entry name" value="PurM C-terminal domain-like"/>
    <property type="match status" value="1"/>
</dbReference>